<gene>
    <name evidence="1" type="ORF">BDN72DRAFT_75067</name>
</gene>
<protein>
    <submittedName>
        <fullName evidence="1">Uncharacterized protein</fullName>
    </submittedName>
</protein>
<proteinExistence type="predicted"/>
<dbReference type="EMBL" id="ML208366">
    <property type="protein sequence ID" value="TFK67828.1"/>
    <property type="molecule type" value="Genomic_DNA"/>
</dbReference>
<evidence type="ECO:0000313" key="1">
    <source>
        <dbReference type="EMBL" id="TFK67828.1"/>
    </source>
</evidence>
<keyword evidence="2" id="KW-1185">Reference proteome</keyword>
<name>A0ACD3AQ22_9AGAR</name>
<dbReference type="Proteomes" id="UP000308600">
    <property type="component" value="Unassembled WGS sequence"/>
</dbReference>
<sequence length="144" mass="14830">MKGFWMKVKKTRRLLTSTRSVSLQVLVRGGGGAGDVRPDSIVGVGLPIPLLVSTSTTTTPAKATLGQPELPSVAGPSSFAFASSARIINNNSIAILSSYVPSSASSLYPQATPSLCPPLMASSRHMASPALLSSSSSFVFYTAG</sequence>
<evidence type="ECO:0000313" key="2">
    <source>
        <dbReference type="Proteomes" id="UP000308600"/>
    </source>
</evidence>
<organism evidence="1 2">
    <name type="scientific">Pluteus cervinus</name>
    <dbReference type="NCBI Taxonomy" id="181527"/>
    <lineage>
        <taxon>Eukaryota</taxon>
        <taxon>Fungi</taxon>
        <taxon>Dikarya</taxon>
        <taxon>Basidiomycota</taxon>
        <taxon>Agaricomycotina</taxon>
        <taxon>Agaricomycetes</taxon>
        <taxon>Agaricomycetidae</taxon>
        <taxon>Agaricales</taxon>
        <taxon>Pluteineae</taxon>
        <taxon>Pluteaceae</taxon>
        <taxon>Pluteus</taxon>
    </lineage>
</organism>
<reference evidence="1 2" key="1">
    <citation type="journal article" date="2019" name="Nat. Ecol. Evol.">
        <title>Megaphylogeny resolves global patterns of mushroom evolution.</title>
        <authorList>
            <person name="Varga T."/>
            <person name="Krizsan K."/>
            <person name="Foldi C."/>
            <person name="Dima B."/>
            <person name="Sanchez-Garcia M."/>
            <person name="Sanchez-Ramirez S."/>
            <person name="Szollosi G.J."/>
            <person name="Szarkandi J.G."/>
            <person name="Papp V."/>
            <person name="Albert L."/>
            <person name="Andreopoulos W."/>
            <person name="Angelini C."/>
            <person name="Antonin V."/>
            <person name="Barry K.W."/>
            <person name="Bougher N.L."/>
            <person name="Buchanan P."/>
            <person name="Buyck B."/>
            <person name="Bense V."/>
            <person name="Catcheside P."/>
            <person name="Chovatia M."/>
            <person name="Cooper J."/>
            <person name="Damon W."/>
            <person name="Desjardin D."/>
            <person name="Finy P."/>
            <person name="Geml J."/>
            <person name="Haridas S."/>
            <person name="Hughes K."/>
            <person name="Justo A."/>
            <person name="Karasinski D."/>
            <person name="Kautmanova I."/>
            <person name="Kiss B."/>
            <person name="Kocsube S."/>
            <person name="Kotiranta H."/>
            <person name="LaButti K.M."/>
            <person name="Lechner B.E."/>
            <person name="Liimatainen K."/>
            <person name="Lipzen A."/>
            <person name="Lukacs Z."/>
            <person name="Mihaltcheva S."/>
            <person name="Morgado L.N."/>
            <person name="Niskanen T."/>
            <person name="Noordeloos M.E."/>
            <person name="Ohm R.A."/>
            <person name="Ortiz-Santana B."/>
            <person name="Ovrebo C."/>
            <person name="Racz N."/>
            <person name="Riley R."/>
            <person name="Savchenko A."/>
            <person name="Shiryaev A."/>
            <person name="Soop K."/>
            <person name="Spirin V."/>
            <person name="Szebenyi C."/>
            <person name="Tomsovsky M."/>
            <person name="Tulloss R.E."/>
            <person name="Uehling J."/>
            <person name="Grigoriev I.V."/>
            <person name="Vagvolgyi C."/>
            <person name="Papp T."/>
            <person name="Martin F.M."/>
            <person name="Miettinen O."/>
            <person name="Hibbett D.S."/>
            <person name="Nagy L.G."/>
        </authorList>
    </citation>
    <scope>NUCLEOTIDE SEQUENCE [LARGE SCALE GENOMIC DNA]</scope>
    <source>
        <strain evidence="1 2">NL-1719</strain>
    </source>
</reference>
<accession>A0ACD3AQ22</accession>